<comment type="caution">
    <text evidence="1">The sequence shown here is derived from an EMBL/GenBank/DDBJ whole genome shotgun (WGS) entry which is preliminary data.</text>
</comment>
<name>A0ABQ2GGN3_9PSED</name>
<accession>A0ABQ2GGN3</accession>
<organism evidence="1 2">
    <name type="scientific">Pseudomonas asuensis</name>
    <dbReference type="NCBI Taxonomy" id="1825787"/>
    <lineage>
        <taxon>Bacteria</taxon>
        <taxon>Pseudomonadati</taxon>
        <taxon>Pseudomonadota</taxon>
        <taxon>Gammaproteobacteria</taxon>
        <taxon>Pseudomonadales</taxon>
        <taxon>Pseudomonadaceae</taxon>
        <taxon>Pseudomonas</taxon>
    </lineage>
</organism>
<dbReference type="Proteomes" id="UP000616499">
    <property type="component" value="Unassembled WGS sequence"/>
</dbReference>
<dbReference type="RefSeq" id="WP_188864106.1">
    <property type="nucleotide sequence ID" value="NZ_BMNW01000001.1"/>
</dbReference>
<evidence type="ECO:0000313" key="2">
    <source>
        <dbReference type="Proteomes" id="UP000616499"/>
    </source>
</evidence>
<proteinExistence type="predicted"/>
<protein>
    <submittedName>
        <fullName evidence="1">Uncharacterized protein</fullName>
    </submittedName>
</protein>
<sequence>MIDQEALRAALLAAVPSDGASIGNQALFDHLKGQFPDLTDEAFQHIREQLISEAVLAKGRGRGAL</sequence>
<reference evidence="2" key="1">
    <citation type="journal article" date="2019" name="Int. J. Syst. Evol. Microbiol.">
        <title>The Global Catalogue of Microorganisms (GCM) 10K type strain sequencing project: providing services to taxonomists for standard genome sequencing and annotation.</title>
        <authorList>
            <consortium name="The Broad Institute Genomics Platform"/>
            <consortium name="The Broad Institute Genome Sequencing Center for Infectious Disease"/>
            <person name="Wu L."/>
            <person name="Ma J."/>
        </authorList>
    </citation>
    <scope>NUCLEOTIDE SEQUENCE [LARGE SCALE GENOMIC DNA]</scope>
    <source>
        <strain evidence="2">JCM 13501</strain>
    </source>
</reference>
<dbReference type="EMBL" id="BMNW01000001">
    <property type="protein sequence ID" value="GGL93726.1"/>
    <property type="molecule type" value="Genomic_DNA"/>
</dbReference>
<evidence type="ECO:0000313" key="1">
    <source>
        <dbReference type="EMBL" id="GGL93726.1"/>
    </source>
</evidence>
<keyword evidence="2" id="KW-1185">Reference proteome</keyword>
<gene>
    <name evidence="1" type="ORF">GCM10009425_00840</name>
</gene>